<sequence>MMTRVVLWAVVGPVVALVGLLFVLRSRNPPD</sequence>
<evidence type="ECO:0000313" key="3">
    <source>
        <dbReference type="Proteomes" id="UP000008914"/>
    </source>
</evidence>
<dbReference type="EMBL" id="CP002343">
    <property type="protein sequence ID" value="ADU50025.1"/>
    <property type="molecule type" value="Genomic_DNA"/>
</dbReference>
<dbReference type="Proteomes" id="UP000008914">
    <property type="component" value="Chromosome"/>
</dbReference>
<keyword evidence="3" id="KW-1185">Reference proteome</keyword>
<dbReference type="AlphaFoldDB" id="E6S6K8"/>
<name>E6S6K8_INTC7</name>
<accession>E6S6K8</accession>
<evidence type="ECO:0000313" key="2">
    <source>
        <dbReference type="EMBL" id="ADU50025.1"/>
    </source>
</evidence>
<reference evidence="2 3" key="1">
    <citation type="journal article" date="2010" name="Stand. Genomic Sci.">
        <title>Complete genome sequence of Intrasporangium calvum type strain (7 KIP).</title>
        <authorList>
            <person name="Del Rio T.G."/>
            <person name="Chertkov O."/>
            <person name="Yasawong M."/>
            <person name="Lucas S."/>
            <person name="Deshpande S."/>
            <person name="Cheng J.F."/>
            <person name="Detter C."/>
            <person name="Tapia R."/>
            <person name="Han C."/>
            <person name="Goodwin L."/>
            <person name="Pitluck S."/>
            <person name="Liolios K."/>
            <person name="Ivanova N."/>
            <person name="Mavromatis K."/>
            <person name="Pati A."/>
            <person name="Chen A."/>
            <person name="Palaniappan K."/>
            <person name="Land M."/>
            <person name="Hauser L."/>
            <person name="Chang Y.J."/>
            <person name="Jeffries C.D."/>
            <person name="Rohde M."/>
            <person name="Pukall R."/>
            <person name="Sikorski J."/>
            <person name="Goker M."/>
            <person name="Woyke T."/>
            <person name="Bristow J."/>
            <person name="Eisen J.A."/>
            <person name="Markowitz V."/>
            <person name="Hugenholtz P."/>
            <person name="Kyrpides N.C."/>
            <person name="Klenk H.P."/>
            <person name="Lapidus A."/>
        </authorList>
    </citation>
    <scope>NUCLEOTIDE SEQUENCE [LARGE SCALE GENOMIC DNA]</scope>
    <source>
        <strain evidence="3">ATCC 23552 / DSM 43043 / JCM 3097 / NBRC 12989 / 7 KIP</strain>
    </source>
</reference>
<evidence type="ECO:0000256" key="1">
    <source>
        <dbReference type="SAM" id="Phobius"/>
    </source>
</evidence>
<feature type="transmembrane region" description="Helical" evidence="1">
    <location>
        <begin position="6"/>
        <end position="24"/>
    </location>
</feature>
<proteinExistence type="predicted"/>
<organism evidence="2 3">
    <name type="scientific">Intrasporangium calvum (strain ATCC 23552 / DSM 43043 / JCM 3097 / NBRC 12989 / NCIMB 10167 / NRRL B-3866 / 7 KIP)</name>
    <dbReference type="NCBI Taxonomy" id="710696"/>
    <lineage>
        <taxon>Bacteria</taxon>
        <taxon>Bacillati</taxon>
        <taxon>Actinomycetota</taxon>
        <taxon>Actinomycetes</taxon>
        <taxon>Micrococcales</taxon>
        <taxon>Intrasporangiaceae</taxon>
        <taxon>Intrasporangium</taxon>
    </lineage>
</organism>
<keyword evidence="1" id="KW-0812">Transmembrane</keyword>
<gene>
    <name evidence="2" type="ordered locus">Intca_3552</name>
</gene>
<dbReference type="HOGENOM" id="CLU_3396969_0_0_11"/>
<dbReference type="KEGG" id="ica:Intca_3552"/>
<keyword evidence="1" id="KW-0472">Membrane</keyword>
<keyword evidence="1" id="KW-1133">Transmembrane helix</keyword>
<dbReference type="STRING" id="710696.Intca_3552"/>
<protein>
    <submittedName>
        <fullName evidence="2">Uncharacterized protein</fullName>
    </submittedName>
</protein>